<reference evidence="6 7" key="1">
    <citation type="submission" date="2020-04" db="EMBL/GenBank/DDBJ databases">
        <authorList>
            <person name="Hitch T.C.A."/>
            <person name="Wylensek D."/>
            <person name="Clavel T."/>
        </authorList>
    </citation>
    <scope>NUCLEOTIDE SEQUENCE [LARGE SCALE GENOMIC DNA]</scope>
    <source>
        <strain evidence="6 7">WCA-386-APC-2A</strain>
    </source>
</reference>
<dbReference type="GO" id="GO:0007059">
    <property type="term" value="P:chromosome segregation"/>
    <property type="evidence" value="ECO:0007669"/>
    <property type="project" value="UniProtKB-KW"/>
</dbReference>
<evidence type="ECO:0000256" key="1">
    <source>
        <dbReference type="ARBA" id="ARBA00004453"/>
    </source>
</evidence>
<dbReference type="Pfam" id="PF17762">
    <property type="entry name" value="HTH_ParB"/>
    <property type="match status" value="1"/>
</dbReference>
<evidence type="ECO:0000313" key="7">
    <source>
        <dbReference type="Proteomes" id="UP000536773"/>
    </source>
</evidence>
<dbReference type="InterPro" id="IPR004437">
    <property type="entry name" value="ParB/RepB/Spo0J"/>
</dbReference>
<dbReference type="CDD" id="cd16393">
    <property type="entry name" value="SPO0J_N"/>
    <property type="match status" value="1"/>
</dbReference>
<dbReference type="InterPro" id="IPR036086">
    <property type="entry name" value="ParB/Sulfiredoxin_sf"/>
</dbReference>
<protein>
    <submittedName>
        <fullName evidence="6">ParB/RepB/Spo0J family partition protein</fullName>
    </submittedName>
</protein>
<evidence type="ECO:0000259" key="5">
    <source>
        <dbReference type="SMART" id="SM00470"/>
    </source>
</evidence>
<dbReference type="SMART" id="SM00470">
    <property type="entry name" value="ParB"/>
    <property type="match status" value="1"/>
</dbReference>
<keyword evidence="4" id="KW-0238">DNA-binding</keyword>
<keyword evidence="3" id="KW-0159">Chromosome partition</keyword>
<sequence length="283" mass="31350">MVAVDESPAERGAPAEIAVECIVPNPHQPRQTFDEQGLAALADSIRQHGLVQPVVVQKTGPGRYELIAGERRLRAAKRCGLKTVPAIIRKYTPDEAAEIALVENLQRKDLDAIEEGLAYERLMKDFGLTQEQTAQKVGKSRSHVANMVRLLQLPADIKEWIAAGRLSMGQARPLLQLPSAKLQREAALHILKHDLSARKAEALVRHLMSQAKPRPEPDAHLAWLQDKLKMSLGTDVAIQVGKDRKKGKIEISFSSEAEFERLLSILTEEKEDPSPSPLSSFHI</sequence>
<feature type="domain" description="ParB-like N-terminal" evidence="5">
    <location>
        <begin position="15"/>
        <end position="105"/>
    </location>
</feature>
<dbReference type="GO" id="GO:0005694">
    <property type="term" value="C:chromosome"/>
    <property type="evidence" value="ECO:0007669"/>
    <property type="project" value="TreeGrafter"/>
</dbReference>
<comment type="similarity">
    <text evidence="2">Belongs to the ParB family.</text>
</comment>
<comment type="caution">
    <text evidence="6">The sequence shown here is derived from an EMBL/GenBank/DDBJ whole genome shotgun (WGS) entry which is preliminary data.</text>
</comment>
<dbReference type="SUPFAM" id="SSF109709">
    <property type="entry name" value="KorB DNA-binding domain-like"/>
    <property type="match status" value="1"/>
</dbReference>
<dbReference type="NCBIfam" id="TIGR00180">
    <property type="entry name" value="parB_part"/>
    <property type="match status" value="1"/>
</dbReference>
<dbReference type="GeneID" id="97491487"/>
<dbReference type="AlphaFoldDB" id="A0A269TF39"/>
<dbReference type="InterPro" id="IPR041468">
    <property type="entry name" value="HTH_ParB/Spo0J"/>
</dbReference>
<accession>A0A269TF39</accession>
<dbReference type="InterPro" id="IPR057240">
    <property type="entry name" value="ParB_dimer_C"/>
</dbReference>
<dbReference type="GO" id="GO:0003677">
    <property type="term" value="F:DNA binding"/>
    <property type="evidence" value="ECO:0007669"/>
    <property type="project" value="UniProtKB-KW"/>
</dbReference>
<dbReference type="Proteomes" id="UP000536773">
    <property type="component" value="Unassembled WGS sequence"/>
</dbReference>
<dbReference type="Pfam" id="PF02195">
    <property type="entry name" value="ParB_N"/>
    <property type="match status" value="1"/>
</dbReference>
<evidence type="ECO:0000313" key="6">
    <source>
        <dbReference type="EMBL" id="NMK38909.1"/>
    </source>
</evidence>
<evidence type="ECO:0000256" key="4">
    <source>
        <dbReference type="ARBA" id="ARBA00023125"/>
    </source>
</evidence>
<dbReference type="FunFam" id="3.90.1530.30:FF:000001">
    <property type="entry name" value="Chromosome partitioning protein ParB"/>
    <property type="match status" value="1"/>
</dbReference>
<evidence type="ECO:0000256" key="3">
    <source>
        <dbReference type="ARBA" id="ARBA00022829"/>
    </source>
</evidence>
<dbReference type="SUPFAM" id="SSF110849">
    <property type="entry name" value="ParB/Sulfiredoxin"/>
    <property type="match status" value="1"/>
</dbReference>
<dbReference type="Pfam" id="PF23552">
    <property type="entry name" value="ParB_C"/>
    <property type="match status" value="1"/>
</dbReference>
<evidence type="ECO:0000256" key="2">
    <source>
        <dbReference type="ARBA" id="ARBA00006295"/>
    </source>
</evidence>
<proteinExistence type="inferred from homology"/>
<dbReference type="PANTHER" id="PTHR33375:SF1">
    <property type="entry name" value="CHROMOSOME-PARTITIONING PROTEIN PARB-RELATED"/>
    <property type="match status" value="1"/>
</dbReference>
<comment type="subcellular location">
    <subcellularLocation>
        <location evidence="1">Cytoplasm</location>
        <location evidence="1">Nucleoid</location>
    </subcellularLocation>
</comment>
<dbReference type="InterPro" id="IPR003115">
    <property type="entry name" value="ParB_N"/>
</dbReference>
<dbReference type="PANTHER" id="PTHR33375">
    <property type="entry name" value="CHROMOSOME-PARTITIONING PROTEIN PARB-RELATED"/>
    <property type="match status" value="1"/>
</dbReference>
<dbReference type="InterPro" id="IPR050336">
    <property type="entry name" value="Chromosome_partition/occlusion"/>
</dbReference>
<dbReference type="FunFam" id="1.10.10.2830:FF:000001">
    <property type="entry name" value="Chromosome partitioning protein ParB"/>
    <property type="match status" value="1"/>
</dbReference>
<dbReference type="GO" id="GO:0009295">
    <property type="term" value="C:nucleoid"/>
    <property type="evidence" value="ECO:0007669"/>
    <property type="project" value="UniProtKB-SubCell"/>
</dbReference>
<dbReference type="EMBL" id="JABBJH010000006">
    <property type="protein sequence ID" value="NMK38909.1"/>
    <property type="molecule type" value="Genomic_DNA"/>
</dbReference>
<organism evidence="6 7">
    <name type="scientific">Megasphaera elsdenii</name>
    <dbReference type="NCBI Taxonomy" id="907"/>
    <lineage>
        <taxon>Bacteria</taxon>
        <taxon>Bacillati</taxon>
        <taxon>Bacillota</taxon>
        <taxon>Negativicutes</taxon>
        <taxon>Veillonellales</taxon>
        <taxon>Veillonellaceae</taxon>
        <taxon>Megasphaera</taxon>
    </lineage>
</organism>
<dbReference type="RefSeq" id="WP_014015505.1">
    <property type="nucleotide sequence ID" value="NZ_CABMON010000004.1"/>
</dbReference>
<dbReference type="Gene3D" id="3.90.1530.30">
    <property type="match status" value="1"/>
</dbReference>
<dbReference type="Gene3D" id="1.10.10.2830">
    <property type="match status" value="1"/>
</dbReference>
<gene>
    <name evidence="6" type="ORF">HG933_05890</name>
</gene>
<name>A0A269TF39_MEGEL</name>